<dbReference type="Proteomes" id="UP001499978">
    <property type="component" value="Unassembled WGS sequence"/>
</dbReference>
<dbReference type="EMBL" id="BAAARY010000001">
    <property type="protein sequence ID" value="GAA2511445.1"/>
    <property type="molecule type" value="Genomic_DNA"/>
</dbReference>
<name>A0ABP6A6Y0_9ACTN</name>
<feature type="compositionally biased region" description="Basic and acidic residues" evidence="1">
    <location>
        <begin position="1"/>
        <end position="22"/>
    </location>
</feature>
<evidence type="ECO:0000313" key="2">
    <source>
        <dbReference type="EMBL" id="GAA2511445.1"/>
    </source>
</evidence>
<feature type="region of interest" description="Disordered" evidence="1">
    <location>
        <begin position="1"/>
        <end position="70"/>
    </location>
</feature>
<dbReference type="RefSeq" id="WP_344166991.1">
    <property type="nucleotide sequence ID" value="NZ_BAAARY010000001.1"/>
</dbReference>
<organism evidence="2 3">
    <name type="scientific">Pilimelia columellifera subsp. columellifera</name>
    <dbReference type="NCBI Taxonomy" id="706583"/>
    <lineage>
        <taxon>Bacteria</taxon>
        <taxon>Bacillati</taxon>
        <taxon>Actinomycetota</taxon>
        <taxon>Actinomycetes</taxon>
        <taxon>Micromonosporales</taxon>
        <taxon>Micromonosporaceae</taxon>
        <taxon>Pilimelia</taxon>
    </lineage>
</organism>
<evidence type="ECO:0000256" key="1">
    <source>
        <dbReference type="SAM" id="MobiDB-lite"/>
    </source>
</evidence>
<sequence>MTRESTKHGPRLDDEMTKETEGYVRGAPTGGRAQEWRHPEPPGEDQPDVTAFPEGPRPGGASGGLTAEELERRSQFGTYIRRSILPADAVALRADARDNEAPDWVLTELDRLPEGQPFATISDVWVALGHHAETRT</sequence>
<protein>
    <recommendedName>
        <fullName evidence="4">DUF2795 domain-containing protein</fullName>
    </recommendedName>
</protein>
<reference evidence="3" key="1">
    <citation type="journal article" date="2019" name="Int. J. Syst. Evol. Microbiol.">
        <title>The Global Catalogue of Microorganisms (GCM) 10K type strain sequencing project: providing services to taxonomists for standard genome sequencing and annotation.</title>
        <authorList>
            <consortium name="The Broad Institute Genomics Platform"/>
            <consortium name="The Broad Institute Genome Sequencing Center for Infectious Disease"/>
            <person name="Wu L."/>
            <person name="Ma J."/>
        </authorList>
    </citation>
    <scope>NUCLEOTIDE SEQUENCE [LARGE SCALE GENOMIC DNA]</scope>
    <source>
        <strain evidence="3">JCM 3367</strain>
    </source>
</reference>
<comment type="caution">
    <text evidence="2">The sequence shown here is derived from an EMBL/GenBank/DDBJ whole genome shotgun (WGS) entry which is preliminary data.</text>
</comment>
<gene>
    <name evidence="2" type="ORF">GCM10010201_02970</name>
</gene>
<proteinExistence type="predicted"/>
<dbReference type="InterPro" id="IPR021527">
    <property type="entry name" value="DUF2795"/>
</dbReference>
<accession>A0ABP6A6Y0</accession>
<evidence type="ECO:0000313" key="3">
    <source>
        <dbReference type="Proteomes" id="UP001499978"/>
    </source>
</evidence>
<dbReference type="Pfam" id="PF11387">
    <property type="entry name" value="DUF2795"/>
    <property type="match status" value="1"/>
</dbReference>
<keyword evidence="3" id="KW-1185">Reference proteome</keyword>
<evidence type="ECO:0008006" key="4">
    <source>
        <dbReference type="Google" id="ProtNLM"/>
    </source>
</evidence>